<feature type="compositionally biased region" description="Basic and acidic residues" evidence="1">
    <location>
        <begin position="73"/>
        <end position="90"/>
    </location>
</feature>
<dbReference type="InterPro" id="IPR010260">
    <property type="entry name" value="AlpA"/>
</dbReference>
<evidence type="ECO:0000256" key="1">
    <source>
        <dbReference type="SAM" id="MobiDB-lite"/>
    </source>
</evidence>
<gene>
    <name evidence="2" type="ORF">HU230_25075</name>
</gene>
<comment type="caution">
    <text evidence="2">The sequence shown here is derived from an EMBL/GenBank/DDBJ whole genome shotgun (WGS) entry which is preliminary data.</text>
</comment>
<proteinExistence type="predicted"/>
<protein>
    <submittedName>
        <fullName evidence="2">AlpA family phage regulatory protein</fullName>
    </submittedName>
</protein>
<dbReference type="RefSeq" id="WP_176532425.1">
    <property type="nucleotide sequence ID" value="NZ_CP088022.1"/>
</dbReference>
<dbReference type="Pfam" id="PF05930">
    <property type="entry name" value="Phage_AlpA"/>
    <property type="match status" value="1"/>
</dbReference>
<dbReference type="AlphaFoldDB" id="A0A974AHU7"/>
<evidence type="ECO:0000313" key="2">
    <source>
        <dbReference type="EMBL" id="NVL08983.1"/>
    </source>
</evidence>
<reference evidence="2" key="1">
    <citation type="submission" date="2020-06" db="EMBL/GenBank/DDBJ databases">
        <title>Whole Genome Sequence of Bradyrhizobium sp. Strain 66S1MB.</title>
        <authorList>
            <person name="Bromfield E."/>
            <person name="Cloutier S."/>
        </authorList>
    </citation>
    <scope>NUCLEOTIDE SEQUENCE</scope>
    <source>
        <strain evidence="2">66S1MB</strain>
    </source>
</reference>
<name>A0A974AHU7_9BRAD</name>
<feature type="region of interest" description="Disordered" evidence="1">
    <location>
        <begin position="59"/>
        <end position="90"/>
    </location>
</feature>
<dbReference type="EMBL" id="JABWSX010000001">
    <property type="protein sequence ID" value="NVL08983.1"/>
    <property type="molecule type" value="Genomic_DNA"/>
</dbReference>
<organism evidence="2">
    <name type="scientific">Bradyrhizobium quebecense</name>
    <dbReference type="NCBI Taxonomy" id="2748629"/>
    <lineage>
        <taxon>Bacteria</taxon>
        <taxon>Pseudomonadati</taxon>
        <taxon>Pseudomonadota</taxon>
        <taxon>Alphaproteobacteria</taxon>
        <taxon>Hyphomicrobiales</taxon>
        <taxon>Nitrobacteraceae</taxon>
        <taxon>Bradyrhizobium</taxon>
    </lineage>
</organism>
<accession>A0A974AHU7</accession>
<sequence>MAGLRKMLMEDQVLDIVPFSRTTLWRLERSGKFPRATYVSANKRCWFEDQLIEWQATVDERQPNRRRGKGRKPAAEREKEAAKHAEESPA</sequence>